<feature type="modified residue" description="4-aspartylphosphate" evidence="9">
    <location>
        <position position="798"/>
    </location>
</feature>
<dbReference type="InterPro" id="IPR011006">
    <property type="entry name" value="CheY-like_superfamily"/>
</dbReference>
<evidence type="ECO:0000313" key="16">
    <source>
        <dbReference type="Proteomes" id="UP000427769"/>
    </source>
</evidence>
<dbReference type="InterPro" id="IPR005467">
    <property type="entry name" value="His_kinase_dom"/>
</dbReference>
<feature type="transmembrane region" description="Helical" evidence="11">
    <location>
        <begin position="364"/>
        <end position="383"/>
    </location>
</feature>
<evidence type="ECO:0000259" key="14">
    <source>
        <dbReference type="PROSITE" id="PS50110"/>
    </source>
</evidence>
<dbReference type="SMART" id="SM00448">
    <property type="entry name" value="REC"/>
    <property type="match status" value="1"/>
</dbReference>
<dbReference type="SMART" id="SM00388">
    <property type="entry name" value="HisKA"/>
    <property type="match status" value="1"/>
</dbReference>
<dbReference type="Gene3D" id="1.10.287.130">
    <property type="match status" value="1"/>
</dbReference>
<dbReference type="CDD" id="cd00082">
    <property type="entry name" value="HisKA"/>
    <property type="match status" value="1"/>
</dbReference>
<keyword evidence="3 9" id="KW-0597">Phosphoprotein</keyword>
<dbReference type="InterPro" id="IPR004358">
    <property type="entry name" value="Sig_transdc_His_kin-like_C"/>
</dbReference>
<dbReference type="InterPro" id="IPR001789">
    <property type="entry name" value="Sig_transdc_resp-reg_receiver"/>
</dbReference>
<feature type="transmembrane region" description="Helical" evidence="11">
    <location>
        <begin position="274"/>
        <end position="294"/>
    </location>
</feature>
<evidence type="ECO:0000256" key="11">
    <source>
        <dbReference type="SAM" id="Phobius"/>
    </source>
</evidence>
<dbReference type="SMART" id="SM00387">
    <property type="entry name" value="HATPase_c"/>
    <property type="match status" value="1"/>
</dbReference>
<dbReference type="InterPro" id="IPR036890">
    <property type="entry name" value="HATPase_C_sf"/>
</dbReference>
<dbReference type="GO" id="GO:0005524">
    <property type="term" value="F:ATP binding"/>
    <property type="evidence" value="ECO:0007669"/>
    <property type="project" value="UniProtKB-KW"/>
</dbReference>
<evidence type="ECO:0000256" key="5">
    <source>
        <dbReference type="ARBA" id="ARBA00022741"/>
    </source>
</evidence>
<evidence type="ECO:0000256" key="10">
    <source>
        <dbReference type="SAM" id="Coils"/>
    </source>
</evidence>
<dbReference type="AlphaFoldDB" id="A0A5K7ZIG0"/>
<evidence type="ECO:0000256" key="3">
    <source>
        <dbReference type="ARBA" id="ARBA00022553"/>
    </source>
</evidence>
<evidence type="ECO:0000259" key="13">
    <source>
        <dbReference type="PROSITE" id="PS50109"/>
    </source>
</evidence>
<organism evidence="15 16">
    <name type="scientific">Desulfosarcina widdelii</name>
    <dbReference type="NCBI Taxonomy" id="947919"/>
    <lineage>
        <taxon>Bacteria</taxon>
        <taxon>Pseudomonadati</taxon>
        <taxon>Thermodesulfobacteriota</taxon>
        <taxon>Desulfobacteria</taxon>
        <taxon>Desulfobacterales</taxon>
        <taxon>Desulfosarcinaceae</taxon>
        <taxon>Desulfosarcina</taxon>
    </lineage>
</organism>
<dbReference type="Pfam" id="PF00072">
    <property type="entry name" value="Response_reg"/>
    <property type="match status" value="1"/>
</dbReference>
<dbReference type="InterPro" id="IPR003661">
    <property type="entry name" value="HisK_dim/P_dom"/>
</dbReference>
<keyword evidence="10" id="KW-0175">Coiled coil</keyword>
<dbReference type="PRINTS" id="PR00344">
    <property type="entry name" value="BCTRLSENSOR"/>
</dbReference>
<dbReference type="PANTHER" id="PTHR43065">
    <property type="entry name" value="SENSOR HISTIDINE KINASE"/>
    <property type="match status" value="1"/>
</dbReference>
<feature type="transmembrane region" description="Helical" evidence="11">
    <location>
        <begin position="215"/>
        <end position="234"/>
    </location>
</feature>
<dbReference type="OrthoDB" id="9797605at2"/>
<dbReference type="EMBL" id="AP021875">
    <property type="protein sequence ID" value="BBO75837.1"/>
    <property type="molecule type" value="Genomic_DNA"/>
</dbReference>
<accession>A0A5K7ZIG0</accession>
<evidence type="ECO:0000313" key="15">
    <source>
        <dbReference type="EMBL" id="BBO75837.1"/>
    </source>
</evidence>
<feature type="coiled-coil region" evidence="10">
    <location>
        <begin position="419"/>
        <end position="492"/>
    </location>
</feature>
<reference evidence="15 16" key="1">
    <citation type="submission" date="2019-11" db="EMBL/GenBank/DDBJ databases">
        <title>Comparative genomics of hydrocarbon-degrading Desulfosarcina strains.</title>
        <authorList>
            <person name="Watanabe M."/>
            <person name="Kojima H."/>
            <person name="Fukui M."/>
        </authorList>
    </citation>
    <scope>NUCLEOTIDE SEQUENCE [LARGE SCALE GENOMIC DNA]</scope>
    <source>
        <strain evidence="15 16">PP31</strain>
    </source>
</reference>
<name>A0A5K7ZIG0_9BACT</name>
<feature type="domain" description="Response regulatory" evidence="14">
    <location>
        <begin position="749"/>
        <end position="864"/>
    </location>
</feature>
<evidence type="ECO:0000256" key="7">
    <source>
        <dbReference type="ARBA" id="ARBA00022840"/>
    </source>
</evidence>
<dbReference type="Pfam" id="PF00512">
    <property type="entry name" value="HisKA"/>
    <property type="match status" value="1"/>
</dbReference>
<keyword evidence="11" id="KW-0472">Membrane</keyword>
<dbReference type="Pfam" id="PF02518">
    <property type="entry name" value="HATPase_c"/>
    <property type="match status" value="1"/>
</dbReference>
<comment type="catalytic activity">
    <reaction evidence="1">
        <text>ATP + protein L-histidine = ADP + protein N-phospho-L-histidine.</text>
        <dbReference type="EC" id="2.7.13.3"/>
    </reaction>
</comment>
<dbReference type="Pfam" id="PF07695">
    <property type="entry name" value="7TMR-DISM_7TM"/>
    <property type="match status" value="1"/>
</dbReference>
<feature type="domain" description="Histidine kinase" evidence="13">
    <location>
        <begin position="501"/>
        <end position="728"/>
    </location>
</feature>
<dbReference type="SUPFAM" id="SSF52172">
    <property type="entry name" value="CheY-like"/>
    <property type="match status" value="1"/>
</dbReference>
<feature type="transmembrane region" description="Helical" evidence="11">
    <location>
        <begin position="332"/>
        <end position="352"/>
    </location>
</feature>
<keyword evidence="6" id="KW-0418">Kinase</keyword>
<dbReference type="Proteomes" id="UP000427769">
    <property type="component" value="Chromosome"/>
</dbReference>
<dbReference type="RefSeq" id="WP_155304724.1">
    <property type="nucleotide sequence ID" value="NZ_AP021875.1"/>
</dbReference>
<dbReference type="InterPro" id="IPR003594">
    <property type="entry name" value="HATPase_dom"/>
</dbReference>
<dbReference type="InterPro" id="IPR036097">
    <property type="entry name" value="HisK_dim/P_sf"/>
</dbReference>
<dbReference type="GO" id="GO:0000155">
    <property type="term" value="F:phosphorelay sensor kinase activity"/>
    <property type="evidence" value="ECO:0007669"/>
    <property type="project" value="InterPro"/>
</dbReference>
<dbReference type="KEGG" id="dwd:DSCW_32540"/>
<dbReference type="EC" id="2.7.13.3" evidence="2"/>
<dbReference type="CDD" id="cd00156">
    <property type="entry name" value="REC"/>
    <property type="match status" value="1"/>
</dbReference>
<keyword evidence="5" id="KW-0547">Nucleotide-binding</keyword>
<evidence type="ECO:0000256" key="6">
    <source>
        <dbReference type="ARBA" id="ARBA00022777"/>
    </source>
</evidence>
<keyword evidence="8" id="KW-0902">Two-component regulatory system</keyword>
<dbReference type="SUPFAM" id="SSF47384">
    <property type="entry name" value="Homodimeric domain of signal transducing histidine kinase"/>
    <property type="match status" value="1"/>
</dbReference>
<dbReference type="PROSITE" id="PS50109">
    <property type="entry name" value="HIS_KIN"/>
    <property type="match status" value="1"/>
</dbReference>
<keyword evidence="11" id="KW-0812">Transmembrane</keyword>
<keyword evidence="12" id="KW-0732">Signal</keyword>
<dbReference type="InterPro" id="IPR011623">
    <property type="entry name" value="7TMR_DISM_rcpt_extracell_dom1"/>
</dbReference>
<feature type="transmembrane region" description="Helical" evidence="11">
    <location>
        <begin position="306"/>
        <end position="326"/>
    </location>
</feature>
<keyword evidence="11" id="KW-1133">Transmembrane helix</keyword>
<sequence>MRQTIKFFFLALTLAIGTLLLIQPGMSTAATPHLPEGHLGVLDLENWQPEHDECLPLAGQWEFYWRALLSPQDFRSANPPPRTGWFAMPSVWNGTVVDGRELDGNGFATFRLHLRGVSGQKRLALLIPYAFCACRLWIDDRLAASVGLVGPSADQMEPDYRTRIVVIDSPTDGEVVLTLQISNFMHAKGGMRAPIRLTTAERLPAVKNRAMAKDIMVFGCLLIMSIYHFFLFAFRPQDRFNFYFALSCLLFGLRAGLTGEVFLADLFEALSWNVAIRIEWLCVYLGAPLCLAFVRSLFPEDCSVRIVQGGLAIGTLLGIITLVAPIPVFTGLFSTVTPLIILICLFSAGVLVRAALKRRFGATVMLISLLLVLATVANDILYANDLIQTGHVIPYGMLFFVFSQAMILANRSGKAFKDLEVANAAYEQEIRVRKEAEAKVQAYQDKLEGLVHKRTEALALANENLLRELDDRKRAEEEKFRLQERLQRARKMEALGTLAGGVAHDLNNILSGVVGYPDLLLQDMPADSSLRKPLMTIQQSGQKAAAIVQDLLTLARRGVADFKVLDLNSVVKDYLDSPEHEKLVQFHSKVKVDLDLAADLKAVKGSAVHLSKTVMNLVSNAAEAMPDGGTIRIRTYNQSVDTSMGTYETSREGDYAVLKVEDEGVGISGEDMERIFEPFYTKKVMGKSGTGLGMAVVWGTIKDHDGFIDAKSREGMGTNFSVYLPATSEKAKKATEVWSLEDHRGQGERVLVVDDVAEQRELATAMLTRLGYRADAVSSGEAAVEAVSRQPADVLLLDMIMDPGIDGLETYRQIAAIYPGQKAVISSGYAATDRVRQLQQLGSILYLKKPYRLETLAETVRAVLVGS</sequence>
<dbReference type="Gene3D" id="3.30.565.10">
    <property type="entry name" value="Histidine kinase-like ATPase, C-terminal domain"/>
    <property type="match status" value="1"/>
</dbReference>
<evidence type="ECO:0000256" key="2">
    <source>
        <dbReference type="ARBA" id="ARBA00012438"/>
    </source>
</evidence>
<dbReference type="PROSITE" id="PS50110">
    <property type="entry name" value="RESPONSE_REGULATORY"/>
    <property type="match status" value="1"/>
</dbReference>
<keyword evidence="16" id="KW-1185">Reference proteome</keyword>
<dbReference type="Gene3D" id="3.40.50.2300">
    <property type="match status" value="1"/>
</dbReference>
<gene>
    <name evidence="15" type="ORF">DSCW_32540</name>
</gene>
<evidence type="ECO:0000256" key="9">
    <source>
        <dbReference type="PROSITE-ProRule" id="PRU00169"/>
    </source>
</evidence>
<feature type="transmembrane region" description="Helical" evidence="11">
    <location>
        <begin position="241"/>
        <end position="262"/>
    </location>
</feature>
<evidence type="ECO:0000256" key="1">
    <source>
        <dbReference type="ARBA" id="ARBA00000085"/>
    </source>
</evidence>
<evidence type="ECO:0000256" key="12">
    <source>
        <dbReference type="SAM" id="SignalP"/>
    </source>
</evidence>
<protein>
    <recommendedName>
        <fullName evidence="2">histidine kinase</fullName>
        <ecNumber evidence="2">2.7.13.3</ecNumber>
    </recommendedName>
</protein>
<evidence type="ECO:0000256" key="4">
    <source>
        <dbReference type="ARBA" id="ARBA00022679"/>
    </source>
</evidence>
<dbReference type="SUPFAM" id="SSF55874">
    <property type="entry name" value="ATPase domain of HSP90 chaperone/DNA topoisomerase II/histidine kinase"/>
    <property type="match status" value="1"/>
</dbReference>
<feature type="transmembrane region" description="Helical" evidence="11">
    <location>
        <begin position="389"/>
        <end position="409"/>
    </location>
</feature>
<feature type="signal peptide" evidence="12">
    <location>
        <begin position="1"/>
        <end position="29"/>
    </location>
</feature>
<dbReference type="PANTHER" id="PTHR43065:SF46">
    <property type="entry name" value="C4-DICARBOXYLATE TRANSPORT SENSOR PROTEIN DCTB"/>
    <property type="match status" value="1"/>
</dbReference>
<keyword evidence="4" id="KW-0808">Transferase</keyword>
<evidence type="ECO:0000256" key="8">
    <source>
        <dbReference type="ARBA" id="ARBA00023012"/>
    </source>
</evidence>
<feature type="chain" id="PRO_5024466579" description="histidine kinase" evidence="12">
    <location>
        <begin position="30"/>
        <end position="867"/>
    </location>
</feature>
<proteinExistence type="predicted"/>
<keyword evidence="7" id="KW-0067">ATP-binding</keyword>